<evidence type="ECO:0000256" key="1">
    <source>
        <dbReference type="SAM" id="MobiDB-lite"/>
    </source>
</evidence>
<dbReference type="EMBL" id="JACZHT010000004">
    <property type="protein sequence ID" value="MBE1237438.1"/>
    <property type="molecule type" value="Genomic_DNA"/>
</dbReference>
<gene>
    <name evidence="2" type="ORF">IHV25_07225</name>
</gene>
<organism evidence="2 3">
    <name type="scientific">Phaeovibrio sulfidiphilus</name>
    <dbReference type="NCBI Taxonomy" id="1220600"/>
    <lineage>
        <taxon>Bacteria</taxon>
        <taxon>Pseudomonadati</taxon>
        <taxon>Pseudomonadota</taxon>
        <taxon>Alphaproteobacteria</taxon>
        <taxon>Rhodospirillales</taxon>
        <taxon>Rhodospirillaceae</taxon>
        <taxon>Phaeovibrio</taxon>
    </lineage>
</organism>
<name>A0A8J6YMH2_9PROT</name>
<sequence length="55" mass="5912">MDPALRSAWLAYCLSAGPDAQRYPFCREARAEGLIPSLPNVSPDPVPSGPEDIGR</sequence>
<dbReference type="RefSeq" id="WP_192534444.1">
    <property type="nucleotide sequence ID" value="NZ_JACZHT010000004.1"/>
</dbReference>
<reference evidence="2" key="1">
    <citation type="submission" date="2020-10" db="EMBL/GenBank/DDBJ databases">
        <title>Genome sequence of the unusual species of purple photosynthetic bacteria, Phaeovibrio sulfidiphilus DSM 23193, type strain.</title>
        <authorList>
            <person name="Kyndt J.A."/>
            <person name="Meyer T.E."/>
        </authorList>
    </citation>
    <scope>NUCLEOTIDE SEQUENCE</scope>
    <source>
        <strain evidence="2">DSM 23193</strain>
    </source>
</reference>
<proteinExistence type="predicted"/>
<evidence type="ECO:0000313" key="2">
    <source>
        <dbReference type="EMBL" id="MBE1237438.1"/>
    </source>
</evidence>
<comment type="caution">
    <text evidence="2">The sequence shown here is derived from an EMBL/GenBank/DDBJ whole genome shotgun (WGS) entry which is preliminary data.</text>
</comment>
<dbReference type="Proteomes" id="UP000631034">
    <property type="component" value="Unassembled WGS sequence"/>
</dbReference>
<dbReference type="AlphaFoldDB" id="A0A8J6YMH2"/>
<protein>
    <submittedName>
        <fullName evidence="2">Uncharacterized protein</fullName>
    </submittedName>
</protein>
<keyword evidence="3" id="KW-1185">Reference proteome</keyword>
<accession>A0A8J6YMH2</accession>
<feature type="region of interest" description="Disordered" evidence="1">
    <location>
        <begin position="36"/>
        <end position="55"/>
    </location>
</feature>
<evidence type="ECO:0000313" key="3">
    <source>
        <dbReference type="Proteomes" id="UP000631034"/>
    </source>
</evidence>